<dbReference type="CDD" id="cd00171">
    <property type="entry name" value="Sec7"/>
    <property type="match status" value="1"/>
</dbReference>
<comment type="function">
    <text evidence="8">Guanine nucleotide exchange factor for ARF6 and ARL14/ARF7. Through ARL14 activation, controls the movement of MHC class II-containing vesicles along the actin cytoskeleton in dendritic cells. Involved in membrane recycling. Interacts with several phosphatidylinositol phosphate species, including phosphatidylinositol 3,4-bisphosphate, phosphatidylinositol 3,5-bisphosphate and phosphatidylinositol 4,5-bisphosphate.</text>
</comment>
<keyword evidence="5" id="KW-0446">Lipid-binding</keyword>
<keyword evidence="7" id="KW-0966">Cell projection</keyword>
<feature type="compositionally biased region" description="Low complexity" evidence="13">
    <location>
        <begin position="303"/>
        <end position="328"/>
    </location>
</feature>
<accession>A0A1J1J3G2</accession>
<dbReference type="InterPro" id="IPR000904">
    <property type="entry name" value="Sec7_dom"/>
</dbReference>
<evidence type="ECO:0000256" key="11">
    <source>
        <dbReference type="ARBA" id="ARBA00081986"/>
    </source>
</evidence>
<dbReference type="OrthoDB" id="2157641at2759"/>
<feature type="domain" description="SEC7" evidence="16">
    <location>
        <begin position="660"/>
        <end position="876"/>
    </location>
</feature>
<feature type="compositionally biased region" description="Low complexity" evidence="13">
    <location>
        <begin position="382"/>
        <end position="398"/>
    </location>
</feature>
<dbReference type="PROSITE" id="PS50003">
    <property type="entry name" value="PH_DOMAIN"/>
    <property type="match status" value="1"/>
</dbReference>
<dbReference type="Gene3D" id="2.30.29.30">
    <property type="entry name" value="Pleckstrin-homology domain (PH domain)/Phosphotyrosine-binding domain (PTB)"/>
    <property type="match status" value="1"/>
</dbReference>
<feature type="domain" description="PDZ" evidence="15">
    <location>
        <begin position="1"/>
        <end position="43"/>
    </location>
</feature>
<proteinExistence type="predicted"/>
<evidence type="ECO:0000256" key="6">
    <source>
        <dbReference type="ARBA" id="ARBA00023136"/>
    </source>
</evidence>
<evidence type="ECO:0000256" key="4">
    <source>
        <dbReference type="ARBA" id="ARBA00022658"/>
    </source>
</evidence>
<feature type="region of interest" description="Disordered" evidence="13">
    <location>
        <begin position="170"/>
        <end position="245"/>
    </location>
</feature>
<gene>
    <name evidence="17" type="ORF">CLUMA_CG019982</name>
</gene>
<keyword evidence="12" id="KW-0175">Coiled coil</keyword>
<dbReference type="InterPro" id="IPR036034">
    <property type="entry name" value="PDZ_sf"/>
</dbReference>
<dbReference type="STRING" id="568069.A0A1J1J3G2"/>
<evidence type="ECO:0000259" key="14">
    <source>
        <dbReference type="PROSITE" id="PS50003"/>
    </source>
</evidence>
<keyword evidence="4" id="KW-0344">Guanine-nucleotide releasing factor</keyword>
<feature type="region of interest" description="Disordered" evidence="13">
    <location>
        <begin position="298"/>
        <end position="348"/>
    </location>
</feature>
<feature type="compositionally biased region" description="Polar residues" evidence="13">
    <location>
        <begin position="454"/>
        <end position="466"/>
    </location>
</feature>
<dbReference type="SMART" id="SM00233">
    <property type="entry name" value="PH"/>
    <property type="match status" value="1"/>
</dbReference>
<evidence type="ECO:0000256" key="9">
    <source>
        <dbReference type="ARBA" id="ARBA00074922"/>
    </source>
</evidence>
<protein>
    <recommendedName>
        <fullName evidence="9">PH and SEC7 domain-containing protein 4</fullName>
    </recommendedName>
    <alternativeName>
        <fullName evidence="10">Exchange factor for ADP-ribosylation factor guanine nucleotide factor 6 B</fullName>
    </alternativeName>
    <alternativeName>
        <fullName evidence="11">Pleckstrin homology and SEC7 domain-containing protein 4</fullName>
    </alternativeName>
</protein>
<dbReference type="InterPro" id="IPR035999">
    <property type="entry name" value="Sec7_dom_sf"/>
</dbReference>
<dbReference type="PRINTS" id="PR00683">
    <property type="entry name" value="SPECTRINPH"/>
</dbReference>
<feature type="region of interest" description="Disordered" evidence="13">
    <location>
        <begin position="377"/>
        <end position="484"/>
    </location>
</feature>
<dbReference type="InterPro" id="IPR011993">
    <property type="entry name" value="PH-like_dom_sf"/>
</dbReference>
<evidence type="ECO:0000256" key="3">
    <source>
        <dbReference type="ARBA" id="ARBA00022475"/>
    </source>
</evidence>
<evidence type="ECO:0000259" key="15">
    <source>
        <dbReference type="PROSITE" id="PS50106"/>
    </source>
</evidence>
<dbReference type="PANTHER" id="PTHR10663">
    <property type="entry name" value="GUANYL-NUCLEOTIDE EXCHANGE FACTOR"/>
    <property type="match status" value="1"/>
</dbReference>
<evidence type="ECO:0000256" key="13">
    <source>
        <dbReference type="SAM" id="MobiDB-lite"/>
    </source>
</evidence>
<keyword evidence="18" id="KW-1185">Reference proteome</keyword>
<dbReference type="InterPro" id="IPR001849">
    <property type="entry name" value="PH_domain"/>
</dbReference>
<dbReference type="SUPFAM" id="SSF50156">
    <property type="entry name" value="PDZ domain-like"/>
    <property type="match status" value="1"/>
</dbReference>
<dbReference type="FunFam" id="2.30.29.30:FF:000267">
    <property type="entry name" value="PH and SEC7 domain-containing protein 4"/>
    <property type="match status" value="1"/>
</dbReference>
<evidence type="ECO:0000259" key="16">
    <source>
        <dbReference type="PROSITE" id="PS50190"/>
    </source>
</evidence>
<evidence type="ECO:0000256" key="2">
    <source>
        <dbReference type="ARBA" id="ARBA00004316"/>
    </source>
</evidence>
<evidence type="ECO:0000313" key="17">
    <source>
        <dbReference type="EMBL" id="CRL06997.1"/>
    </source>
</evidence>
<dbReference type="InterPro" id="IPR023394">
    <property type="entry name" value="Sec7_C_sf"/>
</dbReference>
<dbReference type="SUPFAM" id="SSF50729">
    <property type="entry name" value="PH domain-like"/>
    <property type="match status" value="1"/>
</dbReference>
<feature type="coiled-coil region" evidence="12">
    <location>
        <begin position="1062"/>
        <end position="1089"/>
    </location>
</feature>
<evidence type="ECO:0000256" key="10">
    <source>
        <dbReference type="ARBA" id="ARBA00076132"/>
    </source>
</evidence>
<feature type="compositionally biased region" description="Low complexity" evidence="13">
    <location>
        <begin position="417"/>
        <end position="428"/>
    </location>
</feature>
<dbReference type="Gene3D" id="2.30.42.10">
    <property type="match status" value="1"/>
</dbReference>
<evidence type="ECO:0000256" key="7">
    <source>
        <dbReference type="ARBA" id="ARBA00023273"/>
    </source>
</evidence>
<feature type="region of interest" description="Disordered" evidence="13">
    <location>
        <begin position="888"/>
        <end position="912"/>
    </location>
</feature>
<feature type="compositionally biased region" description="Low complexity" evidence="13">
    <location>
        <begin position="203"/>
        <end position="215"/>
    </location>
</feature>
<keyword evidence="6" id="KW-0472">Membrane</keyword>
<dbReference type="CDD" id="cd13295">
    <property type="entry name" value="PH_EFA6"/>
    <property type="match status" value="1"/>
</dbReference>
<dbReference type="Gene3D" id="1.10.1000.11">
    <property type="entry name" value="Arf Nucleotide-binding Site Opener,domain 2"/>
    <property type="match status" value="1"/>
</dbReference>
<dbReference type="SMART" id="SM00222">
    <property type="entry name" value="Sec7"/>
    <property type="match status" value="1"/>
</dbReference>
<feature type="compositionally biased region" description="Polar residues" evidence="13">
    <location>
        <begin position="888"/>
        <end position="899"/>
    </location>
</feature>
<evidence type="ECO:0000256" key="12">
    <source>
        <dbReference type="SAM" id="Coils"/>
    </source>
</evidence>
<dbReference type="AlphaFoldDB" id="A0A1J1J3G2"/>
<keyword evidence="3" id="KW-1003">Cell membrane</keyword>
<dbReference type="GO" id="GO:0042995">
    <property type="term" value="C:cell projection"/>
    <property type="evidence" value="ECO:0007669"/>
    <property type="project" value="UniProtKB-SubCell"/>
</dbReference>
<dbReference type="FunFam" id="1.10.1000.11:FF:000004">
    <property type="entry name" value="PH and SEC7 domain-containing protein 2"/>
    <property type="match status" value="1"/>
</dbReference>
<sequence>MVEAGDVILKVNGTDVHRYSTKEVLRCLRLSNDPVTLELKRDPTIKDHVRKYLTTNSNNHHQQDIDNYTNIPTPTSPVINTNSIGRGHRISSSESSACRKSRIPVNHTRVSSISAPQSPQTIKPRYQSHIPTANGVSPIVQKKQQPRFEAFMMTGDLILNLSRTPQSSGLLPAQAKKVDSLRDSPVRSLKRKNGTAPKAIYDSSPSESSSPSLSEIALHQENVIETNNNNNNNNNRKNSKLSKIITSNDGRVNSINSSLEEEEEQLIMEHEHEHENEHGVSSNEAPEERKMKFNNLINKGCVNNSSSSSSGSSPTNTHSSSNSSPNNNENYDGGGGGGSDDDQLNETGRLGGHQKIQKYSVLQNEENQQQLMDRKHLNVTPSASMSSTTTTTSSASTTINRSETLLTPTQDVSHSVPTSPTSLSTPLLEVTKRRELACSVPTSPECPQSDAVRRNSSNSHNKQQNGIHVRKCDASGFRTSRSEDHLQLSQREGAMGNAIPIDIDEDVNSSLNTLLDTRHDSEDSQNSDHDRIVWTYNAPVTNQSSANNSNQVVVSPTSHSSSISTSPQHSESPASPTSVSSSVMSSSGSKGNGLGNNSNGLHGLMVMSGEQSVSEAISNISSPDYQDEHDLLSTRDLSAAMAISEASDSDSTLIVDNIQQDKERKVMENHKTFCKDSEDELATLTDEPMTIQLANQRDSSPPISDDGSDVDSLHSFHYSPKAVDMPSAIRLAKRLYGLDGFKKSDVSRHLSKNNEFSRAVADEYLKYFQFEKKTLDEALRQFLNQFALSGETQERERVLVHFSKRYLDCNPRTLNSQDAVHTLTCAIMLLNTDLHGQNIGRKMTCSEFIDNLSELNDGENFPKDILKHIYHAIKNNPLEWALDDDSTDLNQKQNRNESSLPGPPVGPNPFLDLPQNVSAVEYKKGYVMRKCCYDSNNKKTPFGKRSWKMFYCTLRDPLVMYLHKDERGFHKNQLSDNVHNAIRIHHALATKANDYTKKQHVFRLQTSDQSEYLFQTSDSKELQSWIDTINFVCASFSAPPLEGGVGSQKRFQRPLLPCSHTKLLLREQLASHEEQVTKLENALTEHKSGAAPTKGLALQNHREKENYLQFELKRYKTYVYLLSSHINSTTNETMINIIIGASSTATSTTPTLGEEDELKPLGVNLQTSQQGTNRYSYRAAIYRSDPQDIG</sequence>
<dbReference type="InterPro" id="IPR001605">
    <property type="entry name" value="PH_dom-spectrin-type"/>
</dbReference>
<organism evidence="17 18">
    <name type="scientific">Clunio marinus</name>
    <dbReference type="NCBI Taxonomy" id="568069"/>
    <lineage>
        <taxon>Eukaryota</taxon>
        <taxon>Metazoa</taxon>
        <taxon>Ecdysozoa</taxon>
        <taxon>Arthropoda</taxon>
        <taxon>Hexapoda</taxon>
        <taxon>Insecta</taxon>
        <taxon>Pterygota</taxon>
        <taxon>Neoptera</taxon>
        <taxon>Endopterygota</taxon>
        <taxon>Diptera</taxon>
        <taxon>Nematocera</taxon>
        <taxon>Chironomoidea</taxon>
        <taxon>Chironomidae</taxon>
        <taxon>Clunio</taxon>
    </lineage>
</organism>
<dbReference type="GO" id="GO:0005085">
    <property type="term" value="F:guanyl-nucleotide exchange factor activity"/>
    <property type="evidence" value="ECO:0007669"/>
    <property type="project" value="UniProtKB-KW"/>
</dbReference>
<dbReference type="Pfam" id="PF15410">
    <property type="entry name" value="PH_9"/>
    <property type="match status" value="1"/>
</dbReference>
<evidence type="ECO:0000256" key="5">
    <source>
        <dbReference type="ARBA" id="ARBA00023121"/>
    </source>
</evidence>
<feature type="domain" description="PH" evidence="14">
    <location>
        <begin position="920"/>
        <end position="1034"/>
    </location>
</feature>
<dbReference type="GO" id="GO:0005543">
    <property type="term" value="F:phospholipid binding"/>
    <property type="evidence" value="ECO:0007669"/>
    <property type="project" value="InterPro"/>
</dbReference>
<feature type="compositionally biased region" description="Polar residues" evidence="13">
    <location>
        <begin position="399"/>
        <end position="416"/>
    </location>
</feature>
<evidence type="ECO:0000313" key="18">
    <source>
        <dbReference type="Proteomes" id="UP000183832"/>
    </source>
</evidence>
<dbReference type="PANTHER" id="PTHR10663:SF376">
    <property type="entry name" value="PH AND SEC7 DOMAIN-CONTAINING PROTEIN"/>
    <property type="match status" value="1"/>
</dbReference>
<name>A0A1J1J3G2_9DIPT</name>
<feature type="compositionally biased region" description="Basic and acidic residues" evidence="13">
    <location>
        <begin position="176"/>
        <end position="185"/>
    </location>
</feature>
<feature type="region of interest" description="Disordered" evidence="13">
    <location>
        <begin position="541"/>
        <end position="604"/>
    </location>
</feature>
<evidence type="ECO:0000256" key="1">
    <source>
        <dbReference type="ARBA" id="ARBA00004236"/>
    </source>
</evidence>
<dbReference type="GO" id="GO:0005886">
    <property type="term" value="C:plasma membrane"/>
    <property type="evidence" value="ECO:0007669"/>
    <property type="project" value="UniProtKB-SubCell"/>
</dbReference>
<dbReference type="EMBL" id="CVRI01000069">
    <property type="protein sequence ID" value="CRL06997.1"/>
    <property type="molecule type" value="Genomic_DNA"/>
</dbReference>
<dbReference type="Pfam" id="PF01369">
    <property type="entry name" value="Sec7"/>
    <property type="match status" value="1"/>
</dbReference>
<evidence type="ECO:0000256" key="8">
    <source>
        <dbReference type="ARBA" id="ARBA00059899"/>
    </source>
</evidence>
<dbReference type="SUPFAM" id="SSF48425">
    <property type="entry name" value="Sec7 domain"/>
    <property type="match status" value="1"/>
</dbReference>
<dbReference type="Proteomes" id="UP000183832">
    <property type="component" value="Unassembled WGS sequence"/>
</dbReference>
<reference evidence="17 18" key="1">
    <citation type="submission" date="2015-04" db="EMBL/GenBank/DDBJ databases">
        <authorList>
            <person name="Syromyatnikov M.Y."/>
            <person name="Popov V.N."/>
        </authorList>
    </citation>
    <scope>NUCLEOTIDE SEQUENCE [LARGE SCALE GENOMIC DNA]</scope>
</reference>
<dbReference type="InterPro" id="IPR001478">
    <property type="entry name" value="PDZ"/>
</dbReference>
<dbReference type="InterPro" id="IPR041681">
    <property type="entry name" value="PH_9"/>
</dbReference>
<comment type="subcellular location">
    <subcellularLocation>
        <location evidence="1">Cell membrane</location>
    </subcellularLocation>
    <subcellularLocation>
        <location evidence="2">Cell projection</location>
    </subcellularLocation>
</comment>
<dbReference type="PROSITE" id="PS50190">
    <property type="entry name" value="SEC7"/>
    <property type="match status" value="1"/>
</dbReference>
<dbReference type="PROSITE" id="PS50106">
    <property type="entry name" value="PDZ"/>
    <property type="match status" value="1"/>
</dbReference>
<dbReference type="GO" id="GO:0032012">
    <property type="term" value="P:regulation of ARF protein signal transduction"/>
    <property type="evidence" value="ECO:0007669"/>
    <property type="project" value="InterPro"/>
</dbReference>